<dbReference type="SMART" id="SM00758">
    <property type="entry name" value="PA14"/>
    <property type="match status" value="2"/>
</dbReference>
<dbReference type="SUPFAM" id="SSF49899">
    <property type="entry name" value="Concanavalin A-like lectins/glucanases"/>
    <property type="match status" value="1"/>
</dbReference>
<dbReference type="Pfam" id="PF05345">
    <property type="entry name" value="He_PIG"/>
    <property type="match status" value="4"/>
</dbReference>
<keyword evidence="2" id="KW-0677">Repeat</keyword>
<dbReference type="RefSeq" id="WP_341405828.1">
    <property type="nucleotide sequence ID" value="NZ_JBBUKT010000006.1"/>
</dbReference>
<dbReference type="InterPro" id="IPR013320">
    <property type="entry name" value="ConA-like_dom_sf"/>
</dbReference>
<dbReference type="SMART" id="SM00560">
    <property type="entry name" value="LamGL"/>
    <property type="match status" value="1"/>
</dbReference>
<dbReference type="InterPro" id="IPR006558">
    <property type="entry name" value="LamG-like"/>
</dbReference>
<dbReference type="InterPro" id="IPR015919">
    <property type="entry name" value="Cadherin-like_sf"/>
</dbReference>
<comment type="caution">
    <text evidence="8">The sequence shown here is derived from an EMBL/GenBank/DDBJ whole genome shotgun (WGS) entry which is preliminary data.</text>
</comment>
<feature type="domain" description="PA14" evidence="7">
    <location>
        <begin position="1500"/>
        <end position="1651"/>
    </location>
</feature>
<dbReference type="Gene3D" id="2.60.40.10">
    <property type="entry name" value="Immunoglobulins"/>
    <property type="match status" value="6"/>
</dbReference>
<dbReference type="InterPro" id="IPR022409">
    <property type="entry name" value="PKD/Chitinase_dom"/>
</dbReference>
<evidence type="ECO:0000256" key="2">
    <source>
        <dbReference type="ARBA" id="ARBA00022737"/>
    </source>
</evidence>
<dbReference type="InterPro" id="IPR026919">
    <property type="entry name" value="ADGRV1"/>
</dbReference>
<keyword evidence="3" id="KW-0106">Calcium</keyword>
<dbReference type="InterPro" id="IPR003644">
    <property type="entry name" value="Calx_beta"/>
</dbReference>
<accession>A0ABU9AXG3</accession>
<evidence type="ECO:0000259" key="6">
    <source>
        <dbReference type="PROSITE" id="PS50268"/>
    </source>
</evidence>
<dbReference type="InterPro" id="IPR000601">
    <property type="entry name" value="PKD_dom"/>
</dbReference>
<dbReference type="SMART" id="SM00112">
    <property type="entry name" value="CA"/>
    <property type="match status" value="3"/>
</dbReference>
<dbReference type="InterPro" id="IPR002126">
    <property type="entry name" value="Cadherin-like_dom"/>
</dbReference>
<dbReference type="Pfam" id="PF07691">
    <property type="entry name" value="PA14"/>
    <property type="match status" value="2"/>
</dbReference>
<dbReference type="SMART" id="SM00089">
    <property type="entry name" value="PKD"/>
    <property type="match status" value="1"/>
</dbReference>
<dbReference type="PROSITE" id="PS50268">
    <property type="entry name" value="CADHERIN_2"/>
    <property type="match status" value="1"/>
</dbReference>
<proteinExistence type="predicted"/>
<protein>
    <submittedName>
        <fullName evidence="8">Calx-beta domain-containing protein</fullName>
    </submittedName>
</protein>
<dbReference type="SUPFAM" id="SSF49452">
    <property type="entry name" value="Starch-binding domain-like"/>
    <property type="match status" value="1"/>
</dbReference>
<dbReference type="InterPro" id="IPR035986">
    <property type="entry name" value="PKD_dom_sf"/>
</dbReference>
<dbReference type="PROSITE" id="PS50093">
    <property type="entry name" value="PKD"/>
    <property type="match status" value="1"/>
</dbReference>
<reference evidence="8 9" key="1">
    <citation type="submission" date="2024-04" db="EMBL/GenBank/DDBJ databases">
        <title>Luteolibacter sp. isolated from soil.</title>
        <authorList>
            <person name="An J."/>
        </authorList>
    </citation>
    <scope>NUCLEOTIDE SEQUENCE [LARGE SCALE GENOMIC DNA]</scope>
    <source>
        <strain evidence="8 9">Y139</strain>
    </source>
</reference>
<dbReference type="Pfam" id="PF03160">
    <property type="entry name" value="Calx-beta"/>
    <property type="match status" value="6"/>
</dbReference>
<keyword evidence="1" id="KW-0732">Signal</keyword>
<dbReference type="InterPro" id="IPR001791">
    <property type="entry name" value="Laminin_G"/>
</dbReference>
<evidence type="ECO:0000256" key="3">
    <source>
        <dbReference type="ARBA" id="ARBA00022837"/>
    </source>
</evidence>
<organism evidence="8 9">
    <name type="scientific">Luteolibacter soli</name>
    <dbReference type="NCBI Taxonomy" id="3135280"/>
    <lineage>
        <taxon>Bacteria</taxon>
        <taxon>Pseudomonadati</taxon>
        <taxon>Verrucomicrobiota</taxon>
        <taxon>Verrucomicrobiia</taxon>
        <taxon>Verrucomicrobiales</taxon>
        <taxon>Verrucomicrobiaceae</taxon>
        <taxon>Luteolibacter</taxon>
    </lineage>
</organism>
<dbReference type="Pfam" id="PF17957">
    <property type="entry name" value="Big_7"/>
    <property type="match status" value="1"/>
</dbReference>
<keyword evidence="4" id="KW-1015">Disulfide bond</keyword>
<dbReference type="SUPFAM" id="SSF49313">
    <property type="entry name" value="Cadherin-like"/>
    <property type="match status" value="4"/>
</dbReference>
<dbReference type="Pfam" id="PF18911">
    <property type="entry name" value="PKD_4"/>
    <property type="match status" value="1"/>
</dbReference>
<evidence type="ECO:0000313" key="9">
    <source>
        <dbReference type="Proteomes" id="UP001371305"/>
    </source>
</evidence>
<dbReference type="PANTHER" id="PTHR46682">
    <property type="entry name" value="ADHESION G-PROTEIN COUPLED RECEPTOR V1"/>
    <property type="match status" value="1"/>
</dbReference>
<dbReference type="CDD" id="cd00110">
    <property type="entry name" value="LamG"/>
    <property type="match status" value="1"/>
</dbReference>
<dbReference type="Proteomes" id="UP001371305">
    <property type="component" value="Unassembled WGS sequence"/>
</dbReference>
<keyword evidence="9" id="KW-1185">Reference proteome</keyword>
<dbReference type="EMBL" id="JBBUKT010000006">
    <property type="protein sequence ID" value="MEK7952070.1"/>
    <property type="molecule type" value="Genomic_DNA"/>
</dbReference>
<dbReference type="InterPro" id="IPR006644">
    <property type="entry name" value="Cadg"/>
</dbReference>
<dbReference type="InterPro" id="IPR037524">
    <property type="entry name" value="PA14/GLEYA"/>
</dbReference>
<dbReference type="Gene3D" id="2.60.120.1560">
    <property type="match status" value="2"/>
</dbReference>
<dbReference type="CDD" id="cd00146">
    <property type="entry name" value="PKD"/>
    <property type="match status" value="1"/>
</dbReference>
<dbReference type="InterPro" id="IPR011658">
    <property type="entry name" value="PA14_dom"/>
</dbReference>
<dbReference type="SUPFAM" id="SSF49299">
    <property type="entry name" value="PKD domain"/>
    <property type="match status" value="1"/>
</dbReference>
<gene>
    <name evidence="8" type="ORF">WKV53_16270</name>
</gene>
<dbReference type="InterPro" id="IPR038081">
    <property type="entry name" value="CalX-like_sf"/>
</dbReference>
<evidence type="ECO:0000256" key="4">
    <source>
        <dbReference type="ARBA" id="ARBA00023157"/>
    </source>
</evidence>
<dbReference type="SMART" id="SM00237">
    <property type="entry name" value="Calx_beta"/>
    <property type="match status" value="6"/>
</dbReference>
<evidence type="ECO:0000259" key="7">
    <source>
        <dbReference type="PROSITE" id="PS51820"/>
    </source>
</evidence>
<dbReference type="Gene3D" id="2.60.120.200">
    <property type="match status" value="2"/>
</dbReference>
<dbReference type="SUPFAM" id="SSF56988">
    <property type="entry name" value="Anthrax protective antigen"/>
    <property type="match status" value="2"/>
</dbReference>
<evidence type="ECO:0000259" key="5">
    <source>
        <dbReference type="PROSITE" id="PS50093"/>
    </source>
</evidence>
<sequence>MKTRQLLLLSAASLGVITAVVLWPDSGPRATAPVSSKVASLPPVDEEVAPEAGANPEVKGAEATAAVDEAPADFGAWARETPPQPDLSKIEAFDGWVGRWKAATPEVRVAMSGEGAQLATARRPEFKALIATNPRLALEKAVPRVVRQDLPEEIVAQLEAPVSSTGDFNVYQGRPAEGMQLRGDQLTMRYFEANGVSYKARVFGELENVTSRKGVPLQGVAVDRELAIAQNGVRPLEVGERIPAGTVVEETCPVSGETTQAVSTGEAVSDQTPTVEIGGRVITLCNGSHVSVLEDEYRTWIQASGPGGAGFFTDNFPGTSSRAIGNLRCLYIRATYQEQVSAPNTEEEAYSDMRNTARYYLESSYGKMTTTTTVTSLVTLPHTMAWYKAKDADVDGLGLIHTESRNEARKLGYDSNQYDCIIVRINGGPRLEGISWGGGSSVWITWGGMDVLNHECGHSLGRNHANYWSTTDGTAYGNGANEEYGNSFDVMGGGGGFSAHYNTISKRALGWLPDAYVHQPKTNGVYRIYAYDQPQLEEGKRYALTVAKDSVRQYNVEFHEARGGLLANSALVLYSGMGSNAGHLLDTTPGSSGGKGDGGIAIGRTYSDLEADMHFTVIGKNATSPPSLDVAYYRGPFPGNNAPTLTLNASATTIAANGSVTFTATASDADGDALAYYWDFDDGVTAANSAVVTRTFTTVSQVTAMLTVSDMKGGTARRHVVINVGSHGKQTVTGAITWNAQPLQGVRVSNGTKYAFTDSSGNYALSGLSTGSNTLTATLNGFTFTPSSSTSPLNVVAGANTVDWTAGNSTFVTLTKTADPVEGGANGSFTLTRTGDTTASLAVRVSPVGGTATKTTDYTFAPDYVSDGSYWTFTIPAGQASLVVNVAAVNDTAQEGPETITLQLASNGNYLSNAGNSMVMTVGDNDTALPQVAVVSNDPYATEAPADAASFTFTRIGSTAAALNVSVAWSGTFTNGSDVTTLPTTVTIPAGQSSFTLAVNPLNDTAIEVPETIIATINTNAAYIRDTASTTATVTLTDDDTPVVTVSVPDPSASEAGPDSGLFLISRTGSTAAPLKVYYGVHGSALHGTDYAALNGEVTIPAGATSAPVVIAPYNDDLGEPAESVVLAVTTFNDAYSLGSSFQGTVMIADNSDVPVISLRAGTVGAEGGSNPTVIFRAVGTGGGNVTVNYTVSGTATSGSDFSALSGSVSIPATGTNDVTLTIPVINDAVAESTETVIVTITPSANYKIYNSASAEAIIRDNDSGSDRVMVSTANQSPSEAGATGQFYFSRTLSAGDLTVNYAISGTATNGVDYASLTGSVVIPNGQTGVDVLMTPTDDAIAEGTETVTVTVLPGTGYGPDRPGSATYEIIDNETPSVAVGFQAATVTVSENDAGGEYRDIPVTLSASSANTVTVDYTSSGGSASGDDIDWSFVTAGNVPIPGGTLTFAPGVTSQNIRVRIKNDGVMEPVETAMLELRAPRFAALSPGLAKQSLLIFDAAPSAMVLEERWGNTAVYTNQSWSTNTPNYAGVLYSFTTPQDVADNYSRRLTGQIVAPVTGTYKFWIASDDASRLYLSTTSSAAQKVQIATLSTYTNFQNWDANASQASANITLTAGQSYYMEVQHQEGGGGDHVSVAWQGPNFSRTPITLATPENTAPRFVRLATPATTRTEADGSEPMLMAVLDRPAGSTPVTVQFTVTGTATAGSDYNLTPGTLTFAAGEQVKLLPLTILSDAIGEAPEAIVVSLTSPSGASLASPSTHVITLRDTDTPVVNAVFATATSAMASGAVIGTSTATPASGRSITGWSIVAGNTGNAFAINASGQVSLVTPGALPNPGSVQLVVRATDNVGAAGDGFVNVICNAPANGVVEQRWNGNSAFDNEDWTGTAAYTGTRPNFTSAQDVADNYSRRLTGYLKPATTGDYTFWIAGDDDCRLYLSSDGFPANKVEIANVDGYTNYQAWDSQSQQKSAAIPLVAGKVYWLEAQQKEGGGGDHVSVAWQGPGISRQAIPASVVFPNVAGANFENPPVPPSIVLTSPSAGSSFNAGDNVTLTANVAGGSMAITAVEFYRDATLIGSDNSSPYSATWSGATAGNFTLTAKVTYTGGGVTSAGSAISVVDTNPAGDPDGDGFTTGLETALGTNPNSAASQPPALYANLRAWWKLNETSGINADDTTGRVQDGTVTGALWTSGITGNALSFDGVDDGVLVGTSAAIIGLGDLSLTAWVKVDPGSPLGTVIQQRDSGGTGQQGNYMLNVNANGTVNFFIYGGSAYQFDLTTTGAINDGQWHHLAALRSGTSGKIYIDGVEAAAGSGTTQPLLSRAVAIGYDARDNTKRFDGLIDDVRIYERALSAAEVDGLHDALVPNRAPAFTTDPVVKAAAPEDSAYSGNLAANVSDPDFGDTLTYSKLTGPAWLSVASNGALSGTPLNANVGVNTFTVRVTDPGGLSDDATMSITVTNTNDAPVFAADPMTGGNATEDSAYSGSIGGTASDVDAGDNLTYSKFSGPAWLSVAPNGVLSGTPGNGDVGSNSFTVRVTDSGGLTDDAVFNVTVINVNDAPAFNVDPIAGAAATEDQSYSGTLASSAGDIDAGDTLTYSKVSGPAWLGVASNGALSGLPMNGDVGANSFTVRVTDGSGASDDAVLNISVANVNDAPVFTVDPMTREGGTEEVTYAGTSLAGTAIDVDAGDTITYSKFSGPPWLNVAANGTLSGTPPAGSGGSNVFVVRATDVSGAHDDATLTIDIVGASLPMPWDEMEIGSGTVAGSSAHSGDTYTVSGAGALGSGFLNSRNDAFHFVWQTISGDGEIIARINSLQASGTNSRVGVMIRDTLASNSRHVFMGMTDDNDYRWVRRTGMNGNTSTTSSGTGTTPNAWVRLTRVGDTITAYKSSDGTTWTQVGSLTANYPSNCYVGLVVASGSADGLNTSQFSNVSVTP</sequence>
<evidence type="ECO:0000256" key="1">
    <source>
        <dbReference type="ARBA" id="ARBA00022729"/>
    </source>
</evidence>
<dbReference type="SMART" id="SM00736">
    <property type="entry name" value="CADG"/>
    <property type="match status" value="4"/>
</dbReference>
<dbReference type="Gene3D" id="2.60.40.2030">
    <property type="match status" value="7"/>
</dbReference>
<dbReference type="InterPro" id="IPR013784">
    <property type="entry name" value="Carb-bd-like_fold"/>
</dbReference>
<dbReference type="SUPFAM" id="SSF141072">
    <property type="entry name" value="CalX-like"/>
    <property type="match status" value="7"/>
</dbReference>
<evidence type="ECO:0000313" key="8">
    <source>
        <dbReference type="EMBL" id="MEK7952070.1"/>
    </source>
</evidence>
<feature type="domain" description="PKD" evidence="5">
    <location>
        <begin position="643"/>
        <end position="724"/>
    </location>
</feature>
<dbReference type="Pfam" id="PF13385">
    <property type="entry name" value="Laminin_G_3"/>
    <property type="match status" value="1"/>
</dbReference>
<feature type="domain" description="Cadherin" evidence="6">
    <location>
        <begin position="2370"/>
        <end position="2463"/>
    </location>
</feature>
<dbReference type="InterPro" id="IPR013783">
    <property type="entry name" value="Ig-like_fold"/>
</dbReference>
<dbReference type="PROSITE" id="PS51820">
    <property type="entry name" value="PA14"/>
    <property type="match status" value="2"/>
</dbReference>
<name>A0ABU9AXG3_9BACT</name>
<dbReference type="SMART" id="SM00282">
    <property type="entry name" value="LamG"/>
    <property type="match status" value="1"/>
</dbReference>
<dbReference type="PANTHER" id="PTHR46682:SF1">
    <property type="entry name" value="ADHESION G-PROTEIN COUPLED RECEPTOR V1"/>
    <property type="match status" value="1"/>
</dbReference>
<feature type="domain" description="PA14" evidence="7">
    <location>
        <begin position="1862"/>
        <end position="2012"/>
    </location>
</feature>